<dbReference type="STRING" id="765440.A0A0C3FBW4"/>
<sequence>MLLGNDVRRRPPPPSPQLTKSPLSPHTDSPVATPIATVTPLPVVGSSRFTPHFAAASGHTNIVRTLLLHCTCADRPDKHGITPEMVAREDESEETAEVLRERGREGLGDDFVRVWVLGRRRRHVRRPL</sequence>
<dbReference type="InterPro" id="IPR036770">
    <property type="entry name" value="Ankyrin_rpt-contain_sf"/>
</dbReference>
<feature type="region of interest" description="Disordered" evidence="1">
    <location>
        <begin position="1"/>
        <end position="34"/>
    </location>
</feature>
<dbReference type="OrthoDB" id="194358at2759"/>
<name>A0A0C3FBW4_PILCF</name>
<keyword evidence="3" id="KW-1185">Reference proteome</keyword>
<dbReference type="SUPFAM" id="SSF48403">
    <property type="entry name" value="Ankyrin repeat"/>
    <property type="match status" value="1"/>
</dbReference>
<accession>A0A0C3FBW4</accession>
<reference evidence="2 3" key="1">
    <citation type="submission" date="2014-04" db="EMBL/GenBank/DDBJ databases">
        <authorList>
            <consortium name="DOE Joint Genome Institute"/>
            <person name="Kuo A."/>
            <person name="Tarkka M."/>
            <person name="Buscot F."/>
            <person name="Kohler A."/>
            <person name="Nagy L.G."/>
            <person name="Floudas D."/>
            <person name="Copeland A."/>
            <person name="Barry K.W."/>
            <person name="Cichocki N."/>
            <person name="Veneault-Fourrey C."/>
            <person name="LaButti K."/>
            <person name="Lindquist E.A."/>
            <person name="Lipzen A."/>
            <person name="Lundell T."/>
            <person name="Morin E."/>
            <person name="Murat C."/>
            <person name="Sun H."/>
            <person name="Tunlid A."/>
            <person name="Henrissat B."/>
            <person name="Grigoriev I.V."/>
            <person name="Hibbett D.S."/>
            <person name="Martin F."/>
            <person name="Nordberg H.P."/>
            <person name="Cantor M.N."/>
            <person name="Hua S.X."/>
        </authorList>
    </citation>
    <scope>NUCLEOTIDE SEQUENCE [LARGE SCALE GENOMIC DNA]</scope>
    <source>
        <strain evidence="2 3">F 1598</strain>
    </source>
</reference>
<organism evidence="2 3">
    <name type="scientific">Piloderma croceum (strain F 1598)</name>
    <dbReference type="NCBI Taxonomy" id="765440"/>
    <lineage>
        <taxon>Eukaryota</taxon>
        <taxon>Fungi</taxon>
        <taxon>Dikarya</taxon>
        <taxon>Basidiomycota</taxon>
        <taxon>Agaricomycotina</taxon>
        <taxon>Agaricomycetes</taxon>
        <taxon>Agaricomycetidae</taxon>
        <taxon>Atheliales</taxon>
        <taxon>Atheliaceae</taxon>
        <taxon>Piloderma</taxon>
    </lineage>
</organism>
<evidence type="ECO:0000313" key="2">
    <source>
        <dbReference type="EMBL" id="KIM77221.1"/>
    </source>
</evidence>
<dbReference type="AlphaFoldDB" id="A0A0C3FBW4"/>
<protein>
    <submittedName>
        <fullName evidence="2">Uncharacterized protein</fullName>
    </submittedName>
</protein>
<proteinExistence type="predicted"/>
<evidence type="ECO:0000256" key="1">
    <source>
        <dbReference type="SAM" id="MobiDB-lite"/>
    </source>
</evidence>
<dbReference type="HOGENOM" id="CLU_1960406_0_0_1"/>
<dbReference type="Gene3D" id="1.25.40.20">
    <property type="entry name" value="Ankyrin repeat-containing domain"/>
    <property type="match status" value="1"/>
</dbReference>
<dbReference type="EMBL" id="KN833027">
    <property type="protein sequence ID" value="KIM77221.1"/>
    <property type="molecule type" value="Genomic_DNA"/>
</dbReference>
<dbReference type="InParanoid" id="A0A0C3FBW4"/>
<reference evidence="3" key="2">
    <citation type="submission" date="2015-01" db="EMBL/GenBank/DDBJ databases">
        <title>Evolutionary Origins and Diversification of the Mycorrhizal Mutualists.</title>
        <authorList>
            <consortium name="DOE Joint Genome Institute"/>
            <consortium name="Mycorrhizal Genomics Consortium"/>
            <person name="Kohler A."/>
            <person name="Kuo A."/>
            <person name="Nagy L.G."/>
            <person name="Floudas D."/>
            <person name="Copeland A."/>
            <person name="Barry K.W."/>
            <person name="Cichocki N."/>
            <person name="Veneault-Fourrey C."/>
            <person name="LaButti K."/>
            <person name="Lindquist E.A."/>
            <person name="Lipzen A."/>
            <person name="Lundell T."/>
            <person name="Morin E."/>
            <person name="Murat C."/>
            <person name="Riley R."/>
            <person name="Ohm R."/>
            <person name="Sun H."/>
            <person name="Tunlid A."/>
            <person name="Henrissat B."/>
            <person name="Grigoriev I.V."/>
            <person name="Hibbett D.S."/>
            <person name="Martin F."/>
        </authorList>
    </citation>
    <scope>NUCLEOTIDE SEQUENCE [LARGE SCALE GENOMIC DNA]</scope>
    <source>
        <strain evidence="3">F 1598</strain>
    </source>
</reference>
<dbReference type="Proteomes" id="UP000054166">
    <property type="component" value="Unassembled WGS sequence"/>
</dbReference>
<gene>
    <name evidence="2" type="ORF">PILCRDRAFT_825568</name>
</gene>
<evidence type="ECO:0000313" key="3">
    <source>
        <dbReference type="Proteomes" id="UP000054166"/>
    </source>
</evidence>